<name>A0A926URY0_9CYAN</name>
<protein>
    <submittedName>
        <fullName evidence="3">FAD-binding oxidoreductase</fullName>
    </submittedName>
</protein>
<gene>
    <name evidence="3" type="ORF">H6F44_07670</name>
</gene>
<dbReference type="Gene3D" id="3.30.9.10">
    <property type="entry name" value="D-Amino Acid Oxidase, subunit A, domain 2"/>
    <property type="match status" value="1"/>
</dbReference>
<dbReference type="PANTHER" id="PTHR13847:SF287">
    <property type="entry name" value="FAD-DEPENDENT OXIDOREDUCTASE DOMAIN-CONTAINING PROTEIN 1"/>
    <property type="match status" value="1"/>
</dbReference>
<dbReference type="RefSeq" id="WP_190350368.1">
    <property type="nucleotide sequence ID" value="NZ_JACJPY010000017.1"/>
</dbReference>
<dbReference type="GO" id="GO:0005737">
    <property type="term" value="C:cytoplasm"/>
    <property type="evidence" value="ECO:0007669"/>
    <property type="project" value="TreeGrafter"/>
</dbReference>
<evidence type="ECO:0000313" key="3">
    <source>
        <dbReference type="EMBL" id="MBD2149999.1"/>
    </source>
</evidence>
<dbReference type="PANTHER" id="PTHR13847">
    <property type="entry name" value="SARCOSINE DEHYDROGENASE-RELATED"/>
    <property type="match status" value="1"/>
</dbReference>
<reference evidence="3" key="1">
    <citation type="journal article" date="2015" name="ISME J.">
        <title>Draft Genome Sequence of Streptomyces incarnatus NRRL8089, which Produces the Nucleoside Antibiotic Sinefungin.</title>
        <authorList>
            <person name="Oshima K."/>
            <person name="Hattori M."/>
            <person name="Shimizu H."/>
            <person name="Fukuda K."/>
            <person name="Nemoto M."/>
            <person name="Inagaki K."/>
            <person name="Tamura T."/>
        </authorList>
    </citation>
    <scope>NUCLEOTIDE SEQUENCE</scope>
    <source>
        <strain evidence="3">FACHB-1277</strain>
    </source>
</reference>
<feature type="domain" description="FAD dependent oxidoreductase" evidence="2">
    <location>
        <begin position="3"/>
        <end position="362"/>
    </location>
</feature>
<dbReference type="GO" id="GO:0016491">
    <property type="term" value="F:oxidoreductase activity"/>
    <property type="evidence" value="ECO:0007669"/>
    <property type="project" value="UniProtKB-KW"/>
</dbReference>
<dbReference type="InterPro" id="IPR006076">
    <property type="entry name" value="FAD-dep_OxRdtase"/>
</dbReference>
<keyword evidence="4" id="KW-1185">Reference proteome</keyword>
<dbReference type="SUPFAM" id="SSF51905">
    <property type="entry name" value="FAD/NAD(P)-binding domain"/>
    <property type="match status" value="1"/>
</dbReference>
<evidence type="ECO:0000259" key="2">
    <source>
        <dbReference type="Pfam" id="PF01266"/>
    </source>
</evidence>
<sequence>MYDWIVIGGGITGISLSYELQKAGLSTLLIEQHSQLQGASSLGYGGIPYWSGTTALTRQLGEEGIARQRELSDELGMDTEFRDIDLLLTLEPDADPDLVMANYANCAVAPQLLNPQEAVECEPLLNIDGIGGALKFKHSHINLNCFVAAHSQNFQRLGGKIAYAKVQQFLKDGDRIKGVETSVGTYKSDHVVVCAGGMSRALLKDSGIKVKVYFTHAEAIDTEPVDLQLRAMVMPANSTRNQLEEATNDVDSDEVWEQAGIELVKPAVDAGAIQYCDRRIRFGQLSRVLTDFDAVIDPHQSEAAIRSAVAKVLPQIADLKGKWRNCLVAFSRDRLPLVGGMQDYPNLHLFTGFTSPTVFVPALSKRFAANATGDRDPILPLLSPNRFKFPD</sequence>
<comment type="caution">
    <text evidence="3">The sequence shown here is derived from an EMBL/GenBank/DDBJ whole genome shotgun (WGS) entry which is preliminary data.</text>
</comment>
<proteinExistence type="predicted"/>
<dbReference type="Pfam" id="PF01266">
    <property type="entry name" value="DAO"/>
    <property type="match status" value="1"/>
</dbReference>
<dbReference type="AlphaFoldDB" id="A0A926URY0"/>
<dbReference type="InterPro" id="IPR036188">
    <property type="entry name" value="FAD/NAD-bd_sf"/>
</dbReference>
<accession>A0A926URY0</accession>
<keyword evidence="1" id="KW-0560">Oxidoreductase</keyword>
<organism evidence="3 4">
    <name type="scientific">Pseudanabaena cinerea FACHB-1277</name>
    <dbReference type="NCBI Taxonomy" id="2949581"/>
    <lineage>
        <taxon>Bacteria</taxon>
        <taxon>Bacillati</taxon>
        <taxon>Cyanobacteriota</taxon>
        <taxon>Cyanophyceae</taxon>
        <taxon>Pseudanabaenales</taxon>
        <taxon>Pseudanabaenaceae</taxon>
        <taxon>Pseudanabaena</taxon>
        <taxon>Pseudanabaena cinerea</taxon>
    </lineage>
</organism>
<dbReference type="Gene3D" id="3.50.50.60">
    <property type="entry name" value="FAD/NAD(P)-binding domain"/>
    <property type="match status" value="1"/>
</dbReference>
<evidence type="ECO:0000313" key="4">
    <source>
        <dbReference type="Proteomes" id="UP000631421"/>
    </source>
</evidence>
<dbReference type="EMBL" id="JACJPY010000017">
    <property type="protein sequence ID" value="MBD2149999.1"/>
    <property type="molecule type" value="Genomic_DNA"/>
</dbReference>
<reference evidence="3" key="2">
    <citation type="submission" date="2020-08" db="EMBL/GenBank/DDBJ databases">
        <authorList>
            <person name="Chen M."/>
            <person name="Teng W."/>
            <person name="Zhao L."/>
            <person name="Hu C."/>
            <person name="Zhou Y."/>
            <person name="Han B."/>
            <person name="Song L."/>
            <person name="Shu W."/>
        </authorList>
    </citation>
    <scope>NUCLEOTIDE SEQUENCE</scope>
    <source>
        <strain evidence="3">FACHB-1277</strain>
    </source>
</reference>
<evidence type="ECO:0000256" key="1">
    <source>
        <dbReference type="ARBA" id="ARBA00023002"/>
    </source>
</evidence>
<dbReference type="Proteomes" id="UP000631421">
    <property type="component" value="Unassembled WGS sequence"/>
</dbReference>